<dbReference type="GO" id="GO:0016279">
    <property type="term" value="F:protein-lysine N-methyltransferase activity"/>
    <property type="evidence" value="ECO:0007669"/>
    <property type="project" value="TreeGrafter"/>
</dbReference>
<feature type="compositionally biased region" description="Polar residues" evidence="1">
    <location>
        <begin position="212"/>
        <end position="224"/>
    </location>
</feature>
<protein>
    <submittedName>
        <fullName evidence="2">Uncharacterized protein</fullName>
    </submittedName>
</protein>
<dbReference type="PANTHER" id="PTHR13271">
    <property type="entry name" value="UNCHARACTERIZED PUTATIVE METHYLTRANSFERASE"/>
    <property type="match status" value="1"/>
</dbReference>
<evidence type="ECO:0000256" key="1">
    <source>
        <dbReference type="SAM" id="MobiDB-lite"/>
    </source>
</evidence>
<dbReference type="PANTHER" id="PTHR13271:SF55">
    <property type="entry name" value="SET DOMAIN-CONTAINING PROTEIN"/>
    <property type="match status" value="1"/>
</dbReference>
<reference evidence="2" key="1">
    <citation type="submission" date="2019-03" db="EMBL/GenBank/DDBJ databases">
        <authorList>
            <person name="Mank J."/>
            <person name="Almeida P."/>
        </authorList>
    </citation>
    <scope>NUCLEOTIDE SEQUENCE</scope>
    <source>
        <strain evidence="2">78183</strain>
    </source>
</reference>
<evidence type="ECO:0000313" key="2">
    <source>
        <dbReference type="EMBL" id="VFU57353.1"/>
    </source>
</evidence>
<dbReference type="SUPFAM" id="SSF82199">
    <property type="entry name" value="SET domain"/>
    <property type="match status" value="1"/>
</dbReference>
<dbReference type="EMBL" id="CAADRP010001941">
    <property type="protein sequence ID" value="VFU57353.1"/>
    <property type="molecule type" value="Genomic_DNA"/>
</dbReference>
<dbReference type="InterPro" id="IPR046341">
    <property type="entry name" value="SET_dom_sf"/>
</dbReference>
<sequence>MASEEEAAAAKLERFLQWLQVNKAELRGCNIKYCDQNKGFGVFSSNDVSDGVLLVVPLDLAITPMRVLQDPLIGPECRAMFEEGEVDDRFLMILFLMLERLRNNSSWKPYLDMLPTTFGNPLWFTDDELLELKGTTLYRATELQRKRLLSLYEDKAKGLVQKLLILDGDLEIEVCFEDFLWANSVFWTRALNIPLPRSYIFPQVQEDQDIQSSLNHDSGVSHSDISAGDLNDGKDEERSKVPGVDGQSNETVWVEGLVPGIDFCNHNLKAVATWEVDGTGMTIGVPQSMYLLSAEKTPFQMEKEITISYGNKGNEELLYLYGFVIDNNPDEYLMMVAAFCNEWIKAENLHVQLVQVHYPVEAIQNVPFADSKMQLLEAQKAEMRYLLPKRLLAHGFFPSGATSNDNNGKGKAEKICSFSWSGQRRMPSYINKLVFPEEFLTALRTIAMQEDELFKETEHVSVNGIKICQVFIAEPFALKLVGSEGVRQPTDTEVKTAVWEACGDSGALQLLFDLLQTKVMDLEENSGTEDCDTELLEKAQDVKNVEQCESKDTDEPGHYKLMSRNTWSSIVYRKGQKQLARLFLKEAEHALHLSLSEGG</sequence>
<dbReference type="Gene3D" id="3.90.1410.10">
    <property type="entry name" value="set domain protein methyltransferase, domain 1"/>
    <property type="match status" value="1"/>
</dbReference>
<accession>A0A6N2MSI1</accession>
<organism evidence="2">
    <name type="scientific">Salix viminalis</name>
    <name type="common">Common osier</name>
    <name type="synonym">Basket willow</name>
    <dbReference type="NCBI Taxonomy" id="40686"/>
    <lineage>
        <taxon>Eukaryota</taxon>
        <taxon>Viridiplantae</taxon>
        <taxon>Streptophyta</taxon>
        <taxon>Embryophyta</taxon>
        <taxon>Tracheophyta</taxon>
        <taxon>Spermatophyta</taxon>
        <taxon>Magnoliopsida</taxon>
        <taxon>eudicotyledons</taxon>
        <taxon>Gunneridae</taxon>
        <taxon>Pentapetalae</taxon>
        <taxon>rosids</taxon>
        <taxon>fabids</taxon>
        <taxon>Malpighiales</taxon>
        <taxon>Salicaceae</taxon>
        <taxon>Saliceae</taxon>
        <taxon>Salix</taxon>
    </lineage>
</organism>
<feature type="region of interest" description="Disordered" evidence="1">
    <location>
        <begin position="212"/>
        <end position="247"/>
    </location>
</feature>
<feature type="compositionally biased region" description="Basic and acidic residues" evidence="1">
    <location>
        <begin position="231"/>
        <end position="240"/>
    </location>
</feature>
<proteinExistence type="predicted"/>
<dbReference type="AlphaFoldDB" id="A0A6N2MSI1"/>
<dbReference type="InterPro" id="IPR050600">
    <property type="entry name" value="SETD3_SETD6_MTase"/>
</dbReference>
<dbReference type="CDD" id="cd10527">
    <property type="entry name" value="SET_LSMT"/>
    <property type="match status" value="1"/>
</dbReference>
<gene>
    <name evidence="2" type="ORF">SVIM_LOCUS414456</name>
</gene>
<name>A0A6N2MSI1_SALVM</name>